<name>A0A5N7CTB6_9EURO</name>
<dbReference type="RefSeq" id="XP_031934256.1">
    <property type="nucleotide sequence ID" value="XM_032085735.1"/>
</dbReference>
<protein>
    <recommendedName>
        <fullName evidence="4">BZIP domain-containing protein</fullName>
    </recommendedName>
</protein>
<dbReference type="AlphaFoldDB" id="A0A5N7CTB6"/>
<dbReference type="OrthoDB" id="3535998at2759"/>
<evidence type="ECO:0000256" key="1">
    <source>
        <dbReference type="SAM" id="MobiDB-lite"/>
    </source>
</evidence>
<evidence type="ECO:0000313" key="3">
    <source>
        <dbReference type="Proteomes" id="UP000325579"/>
    </source>
</evidence>
<evidence type="ECO:0008006" key="4">
    <source>
        <dbReference type="Google" id="ProtNLM"/>
    </source>
</evidence>
<feature type="region of interest" description="Disordered" evidence="1">
    <location>
        <begin position="1"/>
        <end position="39"/>
    </location>
</feature>
<dbReference type="EMBL" id="ML736947">
    <property type="protein sequence ID" value="KAE8396937.1"/>
    <property type="molecule type" value="Genomic_DNA"/>
</dbReference>
<dbReference type="CDD" id="cd14688">
    <property type="entry name" value="bZIP_YAP"/>
    <property type="match status" value="1"/>
</dbReference>
<organism evidence="2 3">
    <name type="scientific">Aspergillus pseudonomiae</name>
    <dbReference type="NCBI Taxonomy" id="1506151"/>
    <lineage>
        <taxon>Eukaryota</taxon>
        <taxon>Fungi</taxon>
        <taxon>Dikarya</taxon>
        <taxon>Ascomycota</taxon>
        <taxon>Pezizomycotina</taxon>
        <taxon>Eurotiomycetes</taxon>
        <taxon>Eurotiomycetidae</taxon>
        <taxon>Eurotiales</taxon>
        <taxon>Aspergillaceae</taxon>
        <taxon>Aspergillus</taxon>
        <taxon>Aspergillus subgen. Circumdati</taxon>
    </lineage>
</organism>
<dbReference type="InterPro" id="IPR046347">
    <property type="entry name" value="bZIP_sf"/>
</dbReference>
<keyword evidence="3" id="KW-1185">Reference proteome</keyword>
<gene>
    <name evidence="2" type="ORF">BDV37DRAFT_277299</name>
</gene>
<dbReference type="SUPFAM" id="SSF57959">
    <property type="entry name" value="Leucine zipper domain"/>
    <property type="match status" value="1"/>
</dbReference>
<reference evidence="2 3" key="1">
    <citation type="submission" date="2019-04" db="EMBL/GenBank/DDBJ databases">
        <authorList>
            <consortium name="DOE Joint Genome Institute"/>
            <person name="Mondo S."/>
            <person name="Kjaerbolling I."/>
            <person name="Vesth T."/>
            <person name="Frisvad J.C."/>
            <person name="Nybo J.L."/>
            <person name="Theobald S."/>
            <person name="Kildgaard S."/>
            <person name="Isbrandt T."/>
            <person name="Kuo A."/>
            <person name="Sato A."/>
            <person name="Lyhne E.K."/>
            <person name="Kogle M.E."/>
            <person name="Wiebenga A."/>
            <person name="Kun R.S."/>
            <person name="Lubbers R.J."/>
            <person name="Makela M.R."/>
            <person name="Barry K."/>
            <person name="Chovatia M."/>
            <person name="Clum A."/>
            <person name="Daum C."/>
            <person name="Haridas S."/>
            <person name="He G."/>
            <person name="LaButti K."/>
            <person name="Lipzen A."/>
            <person name="Riley R."/>
            <person name="Salamov A."/>
            <person name="Simmons B.A."/>
            <person name="Magnuson J.K."/>
            <person name="Henrissat B."/>
            <person name="Mortensen U.H."/>
            <person name="Larsen T.O."/>
            <person name="Devries R.P."/>
            <person name="Grigoriev I.V."/>
            <person name="Machida M."/>
            <person name="Baker S.E."/>
            <person name="Andersen M.R."/>
            <person name="Cantor M.N."/>
            <person name="Hua S.X."/>
        </authorList>
    </citation>
    <scope>NUCLEOTIDE SEQUENCE [LARGE SCALE GENOMIC DNA]</scope>
    <source>
        <strain evidence="2 3">CBS 119388</strain>
    </source>
</reference>
<dbReference type="GeneID" id="43670426"/>
<evidence type="ECO:0000313" key="2">
    <source>
        <dbReference type="EMBL" id="KAE8396937.1"/>
    </source>
</evidence>
<dbReference type="GO" id="GO:0003700">
    <property type="term" value="F:DNA-binding transcription factor activity"/>
    <property type="evidence" value="ECO:0007669"/>
    <property type="project" value="InterPro"/>
</dbReference>
<accession>A0A5N7CTB6</accession>
<sequence length="234" mass="26582">MATISDLQPRKREPLAGTRKATTLSAAQLERKRANDRKAQRYIRRRAKEYIEHLEHQVTELKSRAEYEIRTLKHQLAMTKRGQTSSNPKSLIMNPVSRIPSALSASSQVSVASDWHQYGCTRPEPICESTGADCLNRVEPFMFEDQLQASNPAKVATSQNSFNPPRPNLLRQEEYQHNPRHAVQCAISQRSMPVPTILSERELLGPIPTDARDSFPWPFVDHMSLKNFDHGDVA</sequence>
<feature type="compositionally biased region" description="Basic and acidic residues" evidence="1">
    <location>
        <begin position="29"/>
        <end position="39"/>
    </location>
</feature>
<dbReference type="Proteomes" id="UP000325579">
    <property type="component" value="Unassembled WGS sequence"/>
</dbReference>
<proteinExistence type="predicted"/>